<gene>
    <name evidence="13" type="ORF">PLOB_00002606</name>
</gene>
<evidence type="ECO:0000256" key="1">
    <source>
        <dbReference type="ARBA" id="ARBA00010702"/>
    </source>
</evidence>
<keyword evidence="14" id="KW-1185">Reference proteome</keyword>
<evidence type="ECO:0000256" key="8">
    <source>
        <dbReference type="ARBA" id="ARBA00042850"/>
    </source>
</evidence>
<dbReference type="Pfam" id="PF03747">
    <property type="entry name" value="ADP_ribosyl_GH"/>
    <property type="match status" value="1"/>
</dbReference>
<dbReference type="InterPro" id="IPR036705">
    <property type="entry name" value="Ribosyl_crysJ1_sf"/>
</dbReference>
<comment type="caution">
    <text evidence="13">The sequence shown here is derived from an EMBL/GenBank/DDBJ whole genome shotgun (WGS) entry which is preliminary data.</text>
</comment>
<evidence type="ECO:0000256" key="7">
    <source>
        <dbReference type="ARBA" id="ARBA00042722"/>
    </source>
</evidence>
<name>A0ABN8N969_9CNID</name>
<comment type="similarity">
    <text evidence="1">Belongs to the ADP-ribosylglycohydrolase family.</text>
</comment>
<evidence type="ECO:0000256" key="5">
    <source>
        <dbReference type="ARBA" id="ARBA00042398"/>
    </source>
</evidence>
<evidence type="ECO:0000256" key="6">
    <source>
        <dbReference type="ARBA" id="ARBA00042471"/>
    </source>
</evidence>
<evidence type="ECO:0000256" key="3">
    <source>
        <dbReference type="ARBA" id="ARBA00022801"/>
    </source>
</evidence>
<organism evidence="13 14">
    <name type="scientific">Porites lobata</name>
    <dbReference type="NCBI Taxonomy" id="104759"/>
    <lineage>
        <taxon>Eukaryota</taxon>
        <taxon>Metazoa</taxon>
        <taxon>Cnidaria</taxon>
        <taxon>Anthozoa</taxon>
        <taxon>Hexacorallia</taxon>
        <taxon>Scleractinia</taxon>
        <taxon>Fungiina</taxon>
        <taxon>Poritidae</taxon>
        <taxon>Porites</taxon>
    </lineage>
</organism>
<dbReference type="EMBL" id="CALNXK010000011">
    <property type="protein sequence ID" value="CAH3043708.1"/>
    <property type="molecule type" value="Genomic_DNA"/>
</dbReference>
<dbReference type="InterPro" id="IPR050792">
    <property type="entry name" value="ADP-ribosylglycohydrolase"/>
</dbReference>
<dbReference type="InterPro" id="IPR005502">
    <property type="entry name" value="Ribosyl_crysJ1"/>
</dbReference>
<evidence type="ECO:0000256" key="4">
    <source>
        <dbReference type="ARBA" id="ARBA00041057"/>
    </source>
</evidence>
<dbReference type="Proteomes" id="UP001159405">
    <property type="component" value="Unassembled WGS sequence"/>
</dbReference>
<dbReference type="PANTHER" id="PTHR16222:SF24">
    <property type="entry name" value="ADP-RIBOSYLHYDROLASE ARH3"/>
    <property type="match status" value="1"/>
</dbReference>
<evidence type="ECO:0000256" key="10">
    <source>
        <dbReference type="ARBA" id="ARBA00043193"/>
    </source>
</evidence>
<accession>A0ABN8N969</accession>
<proteinExistence type="inferred from homology"/>
<evidence type="ECO:0000256" key="2">
    <source>
        <dbReference type="ARBA" id="ARBA00012255"/>
    </source>
</evidence>
<dbReference type="PANTHER" id="PTHR16222">
    <property type="entry name" value="ADP-RIBOSYLGLYCOHYDROLASE"/>
    <property type="match status" value="1"/>
</dbReference>
<sequence length="346" mass="38076">MSRALSKYRGTLVGALVGDCLGSKYEGVSGIIPWGEVTDYTMTRIKDNKESIPYTDDSAMTRAICKSLTEQQKYDNRNMAKAFVEEFFRDPDRGYGSAVGRVFERLRDEDPEDVTSPARSQFDGQGSYGNGAAMRISPLALFSRTSKELQEIARKNALITHAHINGINGAIMQAMAVHTALCIEPPNLEPSSFIDQLTEVAEKLEQSATEESDRKVSSSTTTFSYVKKIKEMKELLGKGEALEPETVVHTFGNGIKAQEAVPAAIFAFLHKGKVSFEESINYAISLGGDTDTIASMTGAISGAYWGLETIPSLWQEKCEAVDEAIVYADKIYELQQARNETNTKEM</sequence>
<evidence type="ECO:0000256" key="12">
    <source>
        <dbReference type="SAM" id="MobiDB-lite"/>
    </source>
</evidence>
<dbReference type="SUPFAM" id="SSF101478">
    <property type="entry name" value="ADP-ribosylglycohydrolase"/>
    <property type="match status" value="1"/>
</dbReference>
<evidence type="ECO:0000313" key="13">
    <source>
        <dbReference type="EMBL" id="CAH3043708.1"/>
    </source>
</evidence>
<evidence type="ECO:0000256" key="9">
    <source>
        <dbReference type="ARBA" id="ARBA00043187"/>
    </source>
</evidence>
<comment type="catalytic activity">
    <reaction evidence="11">
        <text>alpha-NAD(+) + H2O = ADP-D-ribose + nicotinamide + H(+)</text>
        <dbReference type="Rhea" id="RHEA:68792"/>
        <dbReference type="ChEBI" id="CHEBI:15377"/>
        <dbReference type="ChEBI" id="CHEBI:15378"/>
        <dbReference type="ChEBI" id="CHEBI:17154"/>
        <dbReference type="ChEBI" id="CHEBI:57967"/>
        <dbReference type="ChEBI" id="CHEBI:77017"/>
    </reaction>
</comment>
<evidence type="ECO:0000256" key="11">
    <source>
        <dbReference type="ARBA" id="ARBA00049015"/>
    </source>
</evidence>
<keyword evidence="3" id="KW-0378">Hydrolase</keyword>
<protein>
    <recommendedName>
        <fullName evidence="4">ADP-ribosylhydrolase ARH3</fullName>
        <ecNumber evidence="2">3.2.1.143</ecNumber>
    </recommendedName>
    <alternativeName>
        <fullName evidence="5">ADP-ribose glycohydrolase ARH3</fullName>
    </alternativeName>
    <alternativeName>
        <fullName evidence="6">ADP-ribosylhydrolase 3</fullName>
    </alternativeName>
    <alternativeName>
        <fullName evidence="9">O-acetyl-ADP-ribose deacetylase ARH3</fullName>
    </alternativeName>
    <alternativeName>
        <fullName evidence="10">Poly(ADP-ribose) glycohydrolase ARH3</fullName>
    </alternativeName>
    <alternativeName>
        <fullName evidence="8">[Protein ADP-ribosylarginine] hydrolase-like protein 2</fullName>
    </alternativeName>
    <alternativeName>
        <fullName evidence="7">[Protein ADP-ribosylserine] hydrolase</fullName>
    </alternativeName>
</protein>
<feature type="region of interest" description="Disordered" evidence="12">
    <location>
        <begin position="109"/>
        <end position="129"/>
    </location>
</feature>
<reference evidence="13 14" key="1">
    <citation type="submission" date="2022-05" db="EMBL/GenBank/DDBJ databases">
        <authorList>
            <consortium name="Genoscope - CEA"/>
            <person name="William W."/>
        </authorList>
    </citation>
    <scope>NUCLEOTIDE SEQUENCE [LARGE SCALE GENOMIC DNA]</scope>
</reference>
<dbReference type="Gene3D" id="1.10.4080.10">
    <property type="entry name" value="ADP-ribosylation/Crystallin J1"/>
    <property type="match status" value="1"/>
</dbReference>
<dbReference type="EC" id="3.2.1.143" evidence="2"/>
<evidence type="ECO:0000313" key="14">
    <source>
        <dbReference type="Proteomes" id="UP001159405"/>
    </source>
</evidence>